<dbReference type="Proteomes" id="UP000246115">
    <property type="component" value="Chromosome"/>
</dbReference>
<dbReference type="PANTHER" id="PTHR43434:SF20">
    <property type="entry name" value="5'-NUCLEOTIDASE"/>
    <property type="match status" value="1"/>
</dbReference>
<dbReference type="Proteomes" id="UP000264056">
    <property type="component" value="Unassembled WGS sequence"/>
</dbReference>
<dbReference type="EMBL" id="QVQZ01000012">
    <property type="protein sequence ID" value="RFU53075.1"/>
    <property type="molecule type" value="Genomic_DNA"/>
</dbReference>
<accession>A0A372KLB5</accession>
<sequence length="211" mass="23146">MKFILFDLDGTLVDSSSGIKASFRHTFKELKLAVPSDKELSTFIGPPLETTFSALLNSKETVQKAIANFRLYYKKKGVYDVFIFQGISEALRELKTAGYQLYVTTSKNEAMALLMLNELGLSDFFRAVYGAVPHRFKKADVISTCLSLENISKEDALIIGDTKFDIIGGKSVGIKTLGVTWGIGTEADLLENGADKVCHTPADIKKALASF</sequence>
<dbReference type="InterPro" id="IPR023214">
    <property type="entry name" value="HAD_sf"/>
</dbReference>
<dbReference type="InterPro" id="IPR036412">
    <property type="entry name" value="HAD-like_sf"/>
</dbReference>
<protein>
    <submittedName>
        <fullName evidence="3">HAD family hydrolase</fullName>
    </submittedName>
</protein>
<reference evidence="2 6" key="1">
    <citation type="submission" date="2018-08" db="EMBL/GenBank/DDBJ databases">
        <title>Draft genome of Streptococcus sp .nov. Z2.</title>
        <authorList>
            <person name="Tian Z."/>
        </authorList>
    </citation>
    <scope>NUCLEOTIDE SEQUENCE [LARGE SCALE GENOMIC DNA]</scope>
    <source>
        <strain evidence="2 6">Z2</strain>
    </source>
</reference>
<evidence type="ECO:0000313" key="6">
    <source>
        <dbReference type="Proteomes" id="UP000264056"/>
    </source>
</evidence>
<dbReference type="GO" id="GO:0016787">
    <property type="term" value="F:hydrolase activity"/>
    <property type="evidence" value="ECO:0007669"/>
    <property type="project" value="UniProtKB-KW"/>
</dbReference>
<reference evidence="4" key="3">
    <citation type="submission" date="2018-08" db="EMBL/GenBank/DDBJ databases">
        <title>Streptococcus chenjunshii sp. nov., isolated from stools sample of the Tibetan antelope in the Qinghai-Tibet plateau, China.</title>
        <authorList>
            <person name="Tian Z."/>
        </authorList>
    </citation>
    <scope>NUCLEOTIDE SEQUENCE [LARGE SCALE GENOMIC DNA]</scope>
    <source>
        <strain evidence="4">Z15</strain>
    </source>
</reference>
<dbReference type="GO" id="GO:0005829">
    <property type="term" value="C:cytosol"/>
    <property type="evidence" value="ECO:0007669"/>
    <property type="project" value="TreeGrafter"/>
</dbReference>
<keyword evidence="3" id="KW-0378">Hydrolase</keyword>
<reference evidence="1" key="4">
    <citation type="journal article" date="2019" name="Int. J. Syst. Evol. Microbiol.">
        <title>Streptococcus chenjunshii sp. nov. isolated from feces of Tibetan antelopes.</title>
        <authorList>
            <person name="Tian Z."/>
            <person name="Lu S."/>
            <person name="Jin D."/>
            <person name="Yang J."/>
            <person name="Pu J."/>
            <person name="Lai X.H."/>
            <person name="Bai X.N."/>
            <person name="Wu X.M."/>
            <person name="Li J."/>
            <person name="Wang S."/>
            <person name="Xu J."/>
        </authorList>
    </citation>
    <scope>NUCLEOTIDE SEQUENCE</scope>
    <source>
        <strain evidence="1">Z15</strain>
    </source>
</reference>
<dbReference type="EMBL" id="QVQY01000011">
    <property type="protein sequence ID" value="RFU51032.1"/>
    <property type="molecule type" value="Genomic_DNA"/>
</dbReference>
<evidence type="ECO:0000313" key="2">
    <source>
        <dbReference type="EMBL" id="RFU51032.1"/>
    </source>
</evidence>
<name>A0A372KLB5_9STRE</name>
<accession>A0A346NF58</accession>
<keyword evidence="6" id="KW-1185">Reference proteome</keyword>
<dbReference type="PANTHER" id="PTHR43434">
    <property type="entry name" value="PHOSPHOGLYCOLATE PHOSPHATASE"/>
    <property type="match status" value="1"/>
</dbReference>
<dbReference type="InterPro" id="IPR023198">
    <property type="entry name" value="PGP-like_dom2"/>
</dbReference>
<dbReference type="SUPFAM" id="SSF56784">
    <property type="entry name" value="HAD-like"/>
    <property type="match status" value="1"/>
</dbReference>
<proteinExistence type="predicted"/>
<dbReference type="SFLD" id="SFLDG01135">
    <property type="entry name" value="C1.5.6:_HAD__Beta-PGM__Phospha"/>
    <property type="match status" value="1"/>
</dbReference>
<dbReference type="SFLD" id="SFLDS00003">
    <property type="entry name" value="Haloacid_Dehalogenase"/>
    <property type="match status" value="1"/>
</dbReference>
<dbReference type="RefSeq" id="WP_116878258.1">
    <property type="nucleotide sequence ID" value="NZ_CP031733.1"/>
</dbReference>
<evidence type="ECO:0000313" key="4">
    <source>
        <dbReference type="Proteomes" id="UP000246115"/>
    </source>
</evidence>
<organism evidence="3 5">
    <name type="scientific">Streptococcus chenjunshii</name>
    <dbReference type="NCBI Taxonomy" id="2173853"/>
    <lineage>
        <taxon>Bacteria</taxon>
        <taxon>Bacillati</taxon>
        <taxon>Bacillota</taxon>
        <taxon>Bacilli</taxon>
        <taxon>Lactobacillales</taxon>
        <taxon>Streptococcaceae</taxon>
        <taxon>Streptococcus</taxon>
    </lineage>
</organism>
<dbReference type="Pfam" id="PF13419">
    <property type="entry name" value="HAD_2"/>
    <property type="match status" value="1"/>
</dbReference>
<dbReference type="Gene3D" id="3.40.50.1000">
    <property type="entry name" value="HAD superfamily/HAD-like"/>
    <property type="match status" value="1"/>
</dbReference>
<reference evidence="3 5" key="2">
    <citation type="submission" date="2018-08" db="EMBL/GenBank/DDBJ databases">
        <title>Draft genome of Streptococcus sp. nov. Z1.</title>
        <authorList>
            <person name="Tian Z."/>
        </authorList>
    </citation>
    <scope>NUCLEOTIDE SEQUENCE [LARGE SCALE GENOMIC DNA]</scope>
    <source>
        <strain evidence="3">Z1</strain>
        <strain evidence="5">Z1(2018)</strain>
    </source>
</reference>
<evidence type="ECO:0000313" key="3">
    <source>
        <dbReference type="EMBL" id="RFU53075.1"/>
    </source>
</evidence>
<dbReference type="AlphaFoldDB" id="A0A372KLB5"/>
<dbReference type="GO" id="GO:0004713">
    <property type="term" value="F:protein tyrosine kinase activity"/>
    <property type="evidence" value="ECO:0007669"/>
    <property type="project" value="TreeGrafter"/>
</dbReference>
<dbReference type="SFLD" id="SFLDG01129">
    <property type="entry name" value="C1.5:_HAD__Beta-PGM__Phosphata"/>
    <property type="match status" value="1"/>
</dbReference>
<evidence type="ECO:0000313" key="5">
    <source>
        <dbReference type="Proteomes" id="UP000262901"/>
    </source>
</evidence>
<dbReference type="InterPro" id="IPR050155">
    <property type="entry name" value="HAD-like_hydrolase_sf"/>
</dbReference>
<dbReference type="Gene3D" id="1.10.150.240">
    <property type="entry name" value="Putative phosphatase, domain 2"/>
    <property type="match status" value="1"/>
</dbReference>
<evidence type="ECO:0000313" key="1">
    <source>
        <dbReference type="EMBL" id="AXQ79653.1"/>
    </source>
</evidence>
<dbReference type="EMBL" id="CP031733">
    <property type="protein sequence ID" value="AXQ79653.1"/>
    <property type="molecule type" value="Genomic_DNA"/>
</dbReference>
<dbReference type="InterPro" id="IPR041492">
    <property type="entry name" value="HAD_2"/>
</dbReference>
<gene>
    <name evidence="1" type="ORF">DDV21_011575</name>
    <name evidence="2" type="ORF">DDV22_05475</name>
    <name evidence="3" type="ORF">DDV23_06270</name>
</gene>
<dbReference type="KEGG" id="schj:DDV21_011575"/>
<dbReference type="OrthoDB" id="9792518at2"/>
<dbReference type="Proteomes" id="UP000262901">
    <property type="component" value="Unassembled WGS sequence"/>
</dbReference>